<protein>
    <submittedName>
        <fullName evidence="1">Uncharacterized protein</fullName>
    </submittedName>
</protein>
<reference evidence="1 2" key="1">
    <citation type="journal article" date="2018" name="Sci. Rep.">
        <title>Genomic signatures of local adaptation to the degree of environmental predictability in rotifers.</title>
        <authorList>
            <person name="Franch-Gras L."/>
            <person name="Hahn C."/>
            <person name="Garcia-Roger E.M."/>
            <person name="Carmona M.J."/>
            <person name="Serra M."/>
            <person name="Gomez A."/>
        </authorList>
    </citation>
    <scope>NUCLEOTIDE SEQUENCE [LARGE SCALE GENOMIC DNA]</scope>
    <source>
        <strain evidence="1">HYR1</strain>
    </source>
</reference>
<keyword evidence="2" id="KW-1185">Reference proteome</keyword>
<dbReference type="Proteomes" id="UP000276133">
    <property type="component" value="Unassembled WGS sequence"/>
</dbReference>
<comment type="caution">
    <text evidence="1">The sequence shown here is derived from an EMBL/GenBank/DDBJ whole genome shotgun (WGS) entry which is preliminary data.</text>
</comment>
<proteinExistence type="predicted"/>
<dbReference type="EMBL" id="REGN01010844">
    <property type="protein sequence ID" value="RMZ98327.1"/>
    <property type="molecule type" value="Genomic_DNA"/>
</dbReference>
<sequence length="86" mass="10573">MNFFSYEEFNEHLKKVKNSSTRRRFLTDFHDNLIYKLQKNFNVNCWLSVVYNWLNNKTYWSAKYSCIEKECKVNFDCKIESQPKIN</sequence>
<evidence type="ECO:0000313" key="2">
    <source>
        <dbReference type="Proteomes" id="UP000276133"/>
    </source>
</evidence>
<name>A0A3M7PI37_BRAPC</name>
<organism evidence="1 2">
    <name type="scientific">Brachionus plicatilis</name>
    <name type="common">Marine rotifer</name>
    <name type="synonym">Brachionus muelleri</name>
    <dbReference type="NCBI Taxonomy" id="10195"/>
    <lineage>
        <taxon>Eukaryota</taxon>
        <taxon>Metazoa</taxon>
        <taxon>Spiralia</taxon>
        <taxon>Gnathifera</taxon>
        <taxon>Rotifera</taxon>
        <taxon>Eurotatoria</taxon>
        <taxon>Monogononta</taxon>
        <taxon>Pseudotrocha</taxon>
        <taxon>Ploima</taxon>
        <taxon>Brachionidae</taxon>
        <taxon>Brachionus</taxon>
    </lineage>
</organism>
<evidence type="ECO:0000313" key="1">
    <source>
        <dbReference type="EMBL" id="RMZ98327.1"/>
    </source>
</evidence>
<accession>A0A3M7PI37</accession>
<gene>
    <name evidence="1" type="ORF">BpHYR1_010440</name>
</gene>
<dbReference type="AlphaFoldDB" id="A0A3M7PI37"/>